<sequence>MLSAADNESFYMNVNLSNVSATSKVSVSDSSNKVAAEDPESKGFFETLAGVFTDSQKSEKAVAKPDASEASAETTDDAAKVASVSSEGESQEKVVADGEKTTPSESTDALLTHNQSTKSSEGADNEQAANSEKPGSAAKVAAVNSSVDGHVVKSEDGSESVSTPATSSTTSQTQNAKVADTEQVQSAHVKNAMGEGEQLLGRIEQANQTLKPTESSVDSGKALPPELNVTQAGNDKAQRVPLTPEQQAILAAKSIQQGEAVSSTGNEKVVFDANGKPVVVASKDMTEQQASNLVQQQTSAQAPAQIDWNSPSAQAAHTEATVNATTQAAVNGQVVAQGVQPQTMQGAEVFAGAEALTASAALQQGLSGDVETVPVKRITLDELHIIDTKLAQGKPLSKQEIDVIEGLKTGELVADIPEQELAQFVALPSDVKAAMVEHQVAHTPTRVAASAVAAQQAHHIVAQDAKHAAAQATAQPAVATNVDKAAMSAMPEALVAASMNPTAHATSSAELSKKVMNASLAAGALKGASSKQDKPEPQHGLAGQLQAAAGQQGVTAQQQARVDAAQQAQLPLQLTKELANDQVAEKVQMMMSKNLKNLDIRLDPPELGRMQIRMTMNNDLANVHFTVANPQARDLIEQTMPRLREMLAQQGMQLADSSVQQQSSGQQQSGYANAEQNGQGGQGRGFSGQSDENFDADTNLDLNVVSKRDGISFYA</sequence>
<dbReference type="AlphaFoldDB" id="A0A454CYQ1"/>
<protein>
    <submittedName>
        <fullName evidence="3">Flagellar hook-length control FliK family protein</fullName>
    </submittedName>
</protein>
<dbReference type="Proteomes" id="UP000008367">
    <property type="component" value="Unassembled WGS sequence"/>
</dbReference>
<evidence type="ECO:0000256" key="1">
    <source>
        <dbReference type="SAM" id="MobiDB-lite"/>
    </source>
</evidence>
<keyword evidence="3" id="KW-0282">Flagellum</keyword>
<feature type="compositionally biased region" description="Low complexity" evidence="1">
    <location>
        <begin position="21"/>
        <end position="34"/>
    </location>
</feature>
<feature type="region of interest" description="Disordered" evidence="1">
    <location>
        <begin position="526"/>
        <end position="547"/>
    </location>
</feature>
<comment type="caution">
    <text evidence="3">The sequence shown here is derived from an EMBL/GenBank/DDBJ whole genome shotgun (WGS) entry which is preliminary data.</text>
</comment>
<dbReference type="PANTHER" id="PTHR37533:SF2">
    <property type="entry name" value="FLAGELLAR HOOK-LENGTH CONTROL PROTEIN"/>
    <property type="match status" value="1"/>
</dbReference>
<feature type="region of interest" description="Disordered" evidence="1">
    <location>
        <begin position="208"/>
        <end position="239"/>
    </location>
</feature>
<feature type="compositionally biased region" description="Low complexity" evidence="1">
    <location>
        <begin position="159"/>
        <end position="173"/>
    </location>
</feature>
<feature type="compositionally biased region" description="Basic and acidic residues" evidence="1">
    <location>
        <begin position="56"/>
        <end position="67"/>
    </location>
</feature>
<organism evidence="3 4">
    <name type="scientific">Vibrio harveyi</name>
    <name type="common">Beneckea harveyi</name>
    <dbReference type="NCBI Taxonomy" id="669"/>
    <lineage>
        <taxon>Bacteria</taxon>
        <taxon>Pseudomonadati</taxon>
        <taxon>Pseudomonadota</taxon>
        <taxon>Gammaproteobacteria</taxon>
        <taxon>Vibrionales</taxon>
        <taxon>Vibrionaceae</taxon>
        <taxon>Vibrio</taxon>
    </lineage>
</organism>
<feature type="compositionally biased region" description="Basic and acidic residues" evidence="1">
    <location>
        <begin position="90"/>
        <end position="102"/>
    </location>
</feature>
<feature type="region of interest" description="Disordered" evidence="1">
    <location>
        <begin position="55"/>
        <end position="184"/>
    </location>
</feature>
<keyword evidence="3" id="KW-0969">Cilium</keyword>
<accession>A0A454CYQ1</accession>
<dbReference type="PANTHER" id="PTHR37533">
    <property type="entry name" value="FLAGELLAR HOOK-LENGTH CONTROL PROTEIN"/>
    <property type="match status" value="1"/>
</dbReference>
<gene>
    <name evidence="3" type="ORF">VCHENC02_2817</name>
</gene>
<keyword evidence="3" id="KW-0966">Cell projection</keyword>
<evidence type="ECO:0000313" key="3">
    <source>
        <dbReference type="EMBL" id="EKM31547.1"/>
    </source>
</evidence>
<feature type="compositionally biased region" description="Low complexity" evidence="1">
    <location>
        <begin position="538"/>
        <end position="547"/>
    </location>
</feature>
<feature type="compositionally biased region" description="Low complexity" evidence="1">
    <location>
        <begin position="657"/>
        <end position="670"/>
    </location>
</feature>
<dbReference type="Pfam" id="PF02120">
    <property type="entry name" value="Flg_hook"/>
    <property type="match status" value="1"/>
</dbReference>
<evidence type="ECO:0000313" key="4">
    <source>
        <dbReference type="Proteomes" id="UP000008367"/>
    </source>
</evidence>
<dbReference type="CDD" id="cd17470">
    <property type="entry name" value="T3SS_Flik_C"/>
    <property type="match status" value="1"/>
</dbReference>
<feature type="compositionally biased region" description="Polar residues" evidence="1">
    <location>
        <begin position="103"/>
        <end position="130"/>
    </location>
</feature>
<name>A0A454CYQ1_VIBHA</name>
<dbReference type="InterPro" id="IPR052563">
    <property type="entry name" value="FliK"/>
</dbReference>
<reference evidence="3 4" key="1">
    <citation type="submission" date="2012-10" db="EMBL/GenBank/DDBJ databases">
        <title>Genome sequence of Vibrio Cholerae HENC-02.</title>
        <authorList>
            <person name="Eppinger M."/>
            <person name="Hasan N.A."/>
            <person name="Sengamalay N."/>
            <person name="Hine E."/>
            <person name="Su Q."/>
            <person name="Daugherty S.C."/>
            <person name="Young S."/>
            <person name="Sadzewicz L."/>
            <person name="Tallon L."/>
            <person name="Cebula T.A."/>
            <person name="Ravel J."/>
            <person name="Colwell R.R."/>
        </authorList>
    </citation>
    <scope>NUCLEOTIDE SEQUENCE [LARGE SCALE GENOMIC DNA]</scope>
    <source>
        <strain evidence="3 4">HENC-02</strain>
    </source>
</reference>
<feature type="region of interest" description="Disordered" evidence="1">
    <location>
        <begin position="651"/>
        <end position="696"/>
    </location>
</feature>
<proteinExistence type="predicted"/>
<feature type="compositionally biased region" description="Polar residues" evidence="1">
    <location>
        <begin position="208"/>
        <end position="218"/>
    </location>
</feature>
<dbReference type="EMBL" id="AJSR01001144">
    <property type="protein sequence ID" value="EKM31547.1"/>
    <property type="molecule type" value="Genomic_DNA"/>
</dbReference>
<feature type="compositionally biased region" description="Low complexity" evidence="1">
    <location>
        <begin position="136"/>
        <end position="147"/>
    </location>
</feature>
<feature type="region of interest" description="Disordered" evidence="1">
    <location>
        <begin position="21"/>
        <end position="40"/>
    </location>
</feature>
<dbReference type="Gene3D" id="3.30.750.140">
    <property type="match status" value="1"/>
</dbReference>
<evidence type="ECO:0000259" key="2">
    <source>
        <dbReference type="Pfam" id="PF02120"/>
    </source>
</evidence>
<dbReference type="InterPro" id="IPR021136">
    <property type="entry name" value="Flagellar_hook_control-like_C"/>
</dbReference>
<dbReference type="InterPro" id="IPR038610">
    <property type="entry name" value="FliK-like_C_sf"/>
</dbReference>
<feature type="domain" description="Flagellar hook-length control protein-like C-terminal" evidence="2">
    <location>
        <begin position="585"/>
        <end position="668"/>
    </location>
</feature>
<dbReference type="STRING" id="669.AL538_05085"/>